<dbReference type="InterPro" id="IPR000073">
    <property type="entry name" value="AB_hydrolase_1"/>
</dbReference>
<dbReference type="PANTHER" id="PTHR43194:SF2">
    <property type="entry name" value="PEROXISOMAL MEMBRANE PROTEIN LPX1"/>
    <property type="match status" value="1"/>
</dbReference>
<feature type="domain" description="AB hydrolase-1" evidence="1">
    <location>
        <begin position="24"/>
        <end position="266"/>
    </location>
</feature>
<keyword evidence="3" id="KW-1185">Reference proteome</keyword>
<dbReference type="PANTHER" id="PTHR43194">
    <property type="entry name" value="HYDROLASE ALPHA/BETA FOLD FAMILY"/>
    <property type="match status" value="1"/>
</dbReference>
<gene>
    <name evidence="2" type="ORF">GCM10007298_00640</name>
</gene>
<dbReference type="InterPro" id="IPR050228">
    <property type="entry name" value="Carboxylesterase_BioH"/>
</dbReference>
<name>A0ABQ1U2C5_9NOCA</name>
<dbReference type="RefSeq" id="WP_188485844.1">
    <property type="nucleotide sequence ID" value="NZ_BMCS01000001.1"/>
</dbReference>
<organism evidence="2 3">
    <name type="scientific">Williamsia phyllosphaerae</name>
    <dbReference type="NCBI Taxonomy" id="885042"/>
    <lineage>
        <taxon>Bacteria</taxon>
        <taxon>Bacillati</taxon>
        <taxon>Actinomycetota</taxon>
        <taxon>Actinomycetes</taxon>
        <taxon>Mycobacteriales</taxon>
        <taxon>Nocardiaceae</taxon>
        <taxon>Williamsia</taxon>
    </lineage>
</organism>
<dbReference type="SUPFAM" id="SSF53474">
    <property type="entry name" value="alpha/beta-Hydrolases"/>
    <property type="match status" value="1"/>
</dbReference>
<evidence type="ECO:0000259" key="1">
    <source>
        <dbReference type="Pfam" id="PF00561"/>
    </source>
</evidence>
<dbReference type="Proteomes" id="UP000632454">
    <property type="component" value="Unassembled WGS sequence"/>
</dbReference>
<reference evidence="3" key="1">
    <citation type="journal article" date="2019" name="Int. J. Syst. Evol. Microbiol.">
        <title>The Global Catalogue of Microorganisms (GCM) 10K type strain sequencing project: providing services to taxonomists for standard genome sequencing and annotation.</title>
        <authorList>
            <consortium name="The Broad Institute Genomics Platform"/>
            <consortium name="The Broad Institute Genome Sequencing Center for Infectious Disease"/>
            <person name="Wu L."/>
            <person name="Ma J."/>
        </authorList>
    </citation>
    <scope>NUCLEOTIDE SEQUENCE [LARGE SCALE GENOMIC DNA]</scope>
    <source>
        <strain evidence="3">CCM 7855</strain>
    </source>
</reference>
<sequence length="284" mass="31469">MPEITLPEGTIAYRVVGPEDSLHPTVLFVHGILVDHRLWTVVADQLAERGYRCVIPTLPLGSHTIPLDARASPTPKTSARMIRDLIVELELTDVTLVGCDTGGALCQFVIDEYADHVGRLVLLNCDAFDRFPPAPFKQVFALMRGPRTLRALMNAMRPTVLRHSPLGFGLLVKRADAELTRSWTEPSRTDPRIARDLAGLLRSIRPADLLEVSNRLPRFDKPVTLVWGQDDRCFTPRLGKRLADRFPDSTYVAVPGARTFVAIDEPDAVSSAIESISHRPPRSG</sequence>
<dbReference type="InterPro" id="IPR029058">
    <property type="entry name" value="AB_hydrolase_fold"/>
</dbReference>
<evidence type="ECO:0000313" key="3">
    <source>
        <dbReference type="Proteomes" id="UP000632454"/>
    </source>
</evidence>
<keyword evidence="2" id="KW-0378">Hydrolase</keyword>
<comment type="caution">
    <text evidence="2">The sequence shown here is derived from an EMBL/GenBank/DDBJ whole genome shotgun (WGS) entry which is preliminary data.</text>
</comment>
<dbReference type="GO" id="GO:0016787">
    <property type="term" value="F:hydrolase activity"/>
    <property type="evidence" value="ECO:0007669"/>
    <property type="project" value="UniProtKB-KW"/>
</dbReference>
<dbReference type="Gene3D" id="3.40.50.1820">
    <property type="entry name" value="alpha/beta hydrolase"/>
    <property type="match status" value="1"/>
</dbReference>
<accession>A0ABQ1U2C5</accession>
<proteinExistence type="predicted"/>
<protein>
    <submittedName>
        <fullName evidence="2">Alpha/beta hydrolase</fullName>
    </submittedName>
</protein>
<dbReference type="EMBL" id="BMCS01000001">
    <property type="protein sequence ID" value="GGF08615.1"/>
    <property type="molecule type" value="Genomic_DNA"/>
</dbReference>
<evidence type="ECO:0000313" key="2">
    <source>
        <dbReference type="EMBL" id="GGF08615.1"/>
    </source>
</evidence>
<dbReference type="Pfam" id="PF00561">
    <property type="entry name" value="Abhydrolase_1"/>
    <property type="match status" value="1"/>
</dbReference>